<evidence type="ECO:0000313" key="2">
    <source>
        <dbReference type="EMBL" id="KAK4213580.1"/>
    </source>
</evidence>
<keyword evidence="3" id="KW-1185">Reference proteome</keyword>
<feature type="signal peptide" evidence="1">
    <location>
        <begin position="1"/>
        <end position="18"/>
    </location>
</feature>
<dbReference type="Proteomes" id="UP001301769">
    <property type="component" value="Unassembled WGS sequence"/>
</dbReference>
<evidence type="ECO:0000313" key="3">
    <source>
        <dbReference type="Proteomes" id="UP001301769"/>
    </source>
</evidence>
<reference evidence="2" key="1">
    <citation type="journal article" date="2023" name="Mol. Phylogenet. Evol.">
        <title>Genome-scale phylogeny and comparative genomics of the fungal order Sordariales.</title>
        <authorList>
            <person name="Hensen N."/>
            <person name="Bonometti L."/>
            <person name="Westerberg I."/>
            <person name="Brannstrom I.O."/>
            <person name="Guillou S."/>
            <person name="Cros-Aarteil S."/>
            <person name="Calhoun S."/>
            <person name="Haridas S."/>
            <person name="Kuo A."/>
            <person name="Mondo S."/>
            <person name="Pangilinan J."/>
            <person name="Riley R."/>
            <person name="LaButti K."/>
            <person name="Andreopoulos B."/>
            <person name="Lipzen A."/>
            <person name="Chen C."/>
            <person name="Yan M."/>
            <person name="Daum C."/>
            <person name="Ng V."/>
            <person name="Clum A."/>
            <person name="Steindorff A."/>
            <person name="Ohm R.A."/>
            <person name="Martin F."/>
            <person name="Silar P."/>
            <person name="Natvig D.O."/>
            <person name="Lalanne C."/>
            <person name="Gautier V."/>
            <person name="Ament-Velasquez S.L."/>
            <person name="Kruys A."/>
            <person name="Hutchinson M.I."/>
            <person name="Powell A.J."/>
            <person name="Barry K."/>
            <person name="Miller A.N."/>
            <person name="Grigoriev I.V."/>
            <person name="Debuchy R."/>
            <person name="Gladieux P."/>
            <person name="Hiltunen Thoren M."/>
            <person name="Johannesson H."/>
        </authorList>
    </citation>
    <scope>NUCLEOTIDE SEQUENCE</scope>
    <source>
        <strain evidence="2">PSN293</strain>
    </source>
</reference>
<comment type="caution">
    <text evidence="2">The sequence shown here is derived from an EMBL/GenBank/DDBJ whole genome shotgun (WGS) entry which is preliminary data.</text>
</comment>
<feature type="chain" id="PRO_5042902816" description="Antifreeze protein" evidence="1">
    <location>
        <begin position="19"/>
        <end position="163"/>
    </location>
</feature>
<accession>A0AAN7BA31</accession>
<protein>
    <recommendedName>
        <fullName evidence="4">Antifreeze protein</fullName>
    </recommendedName>
</protein>
<evidence type="ECO:0000256" key="1">
    <source>
        <dbReference type="SAM" id="SignalP"/>
    </source>
</evidence>
<dbReference type="AlphaFoldDB" id="A0AAN7BA31"/>
<dbReference type="EMBL" id="MU858107">
    <property type="protein sequence ID" value="KAK4213580.1"/>
    <property type="molecule type" value="Genomic_DNA"/>
</dbReference>
<name>A0AAN7BA31_9PEZI</name>
<sequence length="163" mass="16972">MQSLITIVYALLATNVLAQITLTPSTIRGGATKTITVTQIVRETVTTTASYIQRETVTSTATVVRSTTLPPQTVTRTATSTLTVLSVSTKTQACGPAVACPTITQTATACRQCLIPQCTTTETLNKPCGCNALPTQMVSFPCGGDSCNQIGCTTVYAIKTAAC</sequence>
<gene>
    <name evidence="2" type="ORF">QBC37DRAFT_463816</name>
</gene>
<proteinExistence type="predicted"/>
<evidence type="ECO:0008006" key="4">
    <source>
        <dbReference type="Google" id="ProtNLM"/>
    </source>
</evidence>
<reference evidence="2" key="2">
    <citation type="submission" date="2023-05" db="EMBL/GenBank/DDBJ databases">
        <authorList>
            <consortium name="Lawrence Berkeley National Laboratory"/>
            <person name="Steindorff A."/>
            <person name="Hensen N."/>
            <person name="Bonometti L."/>
            <person name="Westerberg I."/>
            <person name="Brannstrom I.O."/>
            <person name="Guillou S."/>
            <person name="Cros-Aarteil S."/>
            <person name="Calhoun S."/>
            <person name="Haridas S."/>
            <person name="Kuo A."/>
            <person name="Mondo S."/>
            <person name="Pangilinan J."/>
            <person name="Riley R."/>
            <person name="Labutti K."/>
            <person name="Andreopoulos B."/>
            <person name="Lipzen A."/>
            <person name="Chen C."/>
            <person name="Yanf M."/>
            <person name="Daum C."/>
            <person name="Ng V."/>
            <person name="Clum A."/>
            <person name="Ohm R."/>
            <person name="Martin F."/>
            <person name="Silar P."/>
            <person name="Natvig D."/>
            <person name="Lalanne C."/>
            <person name="Gautier V."/>
            <person name="Ament-Velasquez S.L."/>
            <person name="Kruys A."/>
            <person name="Hutchinson M.I."/>
            <person name="Powell A.J."/>
            <person name="Barry K."/>
            <person name="Miller A.N."/>
            <person name="Grigoriev I.V."/>
            <person name="Debuchy R."/>
            <person name="Gladieux P."/>
            <person name="Thoren M.H."/>
            <person name="Johannesson H."/>
        </authorList>
    </citation>
    <scope>NUCLEOTIDE SEQUENCE</scope>
    <source>
        <strain evidence="2">PSN293</strain>
    </source>
</reference>
<organism evidence="2 3">
    <name type="scientific">Rhypophila decipiens</name>
    <dbReference type="NCBI Taxonomy" id="261697"/>
    <lineage>
        <taxon>Eukaryota</taxon>
        <taxon>Fungi</taxon>
        <taxon>Dikarya</taxon>
        <taxon>Ascomycota</taxon>
        <taxon>Pezizomycotina</taxon>
        <taxon>Sordariomycetes</taxon>
        <taxon>Sordariomycetidae</taxon>
        <taxon>Sordariales</taxon>
        <taxon>Naviculisporaceae</taxon>
        <taxon>Rhypophila</taxon>
    </lineage>
</organism>
<keyword evidence="1" id="KW-0732">Signal</keyword>